<dbReference type="InterPro" id="IPR025518">
    <property type="entry name" value="DUF4406"/>
</dbReference>
<accession>A0A7L8ZDX3</accession>
<organism evidence="1 2">
    <name type="scientific">Microbacterium phage GardenState</name>
    <dbReference type="NCBI Taxonomy" id="2776841"/>
    <lineage>
        <taxon>Viruses</taxon>
        <taxon>Duplodnaviria</taxon>
        <taxon>Heunggongvirae</taxon>
        <taxon>Uroviricota</taxon>
        <taxon>Caudoviricetes</taxon>
        <taxon>Casidaviridae</taxon>
        <taxon>Gardenstatevirus</taxon>
        <taxon>Gardenstatevirus gardenstate</taxon>
    </lineage>
</organism>
<dbReference type="EMBL" id="MT952845">
    <property type="protein sequence ID" value="QOI66942.1"/>
    <property type="molecule type" value="Genomic_DNA"/>
</dbReference>
<gene>
    <name evidence="1" type="primary">30</name>
    <name evidence="1" type="ORF">SEA_GARDENSTATE_30</name>
</gene>
<dbReference type="GO" id="GO:0016740">
    <property type="term" value="F:transferase activity"/>
    <property type="evidence" value="ECO:0007669"/>
    <property type="project" value="UniProtKB-KW"/>
</dbReference>
<name>A0A7L8ZDX3_9CAUD</name>
<reference evidence="1 2" key="1">
    <citation type="submission" date="2020-08" db="EMBL/GenBank/DDBJ databases">
        <authorList>
            <person name="Onisko P.M."/>
            <person name="Abbud L.A."/>
            <person name="Collins-Miller C."/>
            <person name="Crosslin K."/>
            <person name="Dasari S."/>
            <person name="Friend S.M."/>
            <person name="Gaykema M.A."/>
            <person name="Lambert A.M."/>
            <person name="Moran E.R."/>
            <person name="Watts A.R."/>
            <person name="Zirkle L.M."/>
            <person name="Bauer P.J."/>
            <person name="Temple L."/>
            <person name="Washington J.M."/>
            <person name="Garlena R.A."/>
            <person name="Russell D.A."/>
            <person name="Pope W.H."/>
            <person name="Jacobs-Sera D."/>
            <person name="Hatfull G.F."/>
        </authorList>
    </citation>
    <scope>NUCLEOTIDE SEQUENCE [LARGE SCALE GENOMIC DNA]</scope>
</reference>
<evidence type="ECO:0000313" key="1">
    <source>
        <dbReference type="EMBL" id="QOI66942.1"/>
    </source>
</evidence>
<keyword evidence="1" id="KW-0808">Transferase</keyword>
<proteinExistence type="predicted"/>
<keyword evidence="2" id="KW-1185">Reference proteome</keyword>
<dbReference type="Proteomes" id="UP000593999">
    <property type="component" value="Segment"/>
</dbReference>
<evidence type="ECO:0000313" key="2">
    <source>
        <dbReference type="Proteomes" id="UP000593999"/>
    </source>
</evidence>
<sequence>MTKPILYLSGPMTGLPHYNYPVFRDAAAELRANGFDVISPVELDEEAGVDLGNFTEADRRAALARDVAAVTRADGIALLPGWMHSSGARAEVAIANAIPIRAALLTEWLDEAKEAAA</sequence>
<dbReference type="SUPFAM" id="SSF52309">
    <property type="entry name" value="N-(deoxy)ribosyltransferase-like"/>
    <property type="match status" value="1"/>
</dbReference>
<dbReference type="Pfam" id="PF14359">
    <property type="entry name" value="DUF4406"/>
    <property type="match status" value="1"/>
</dbReference>
<dbReference type="Gene3D" id="3.40.50.10400">
    <property type="entry name" value="Hypothetical protein PA1492"/>
    <property type="match status" value="1"/>
</dbReference>
<protein>
    <submittedName>
        <fullName evidence="1">Nucleoside deoxyribosyltransferase</fullName>
    </submittedName>
</protein>